<dbReference type="InterPro" id="IPR027417">
    <property type="entry name" value="P-loop_NTPase"/>
</dbReference>
<feature type="domain" description="Guanylate-binding protein N-terminal" evidence="1">
    <location>
        <begin position="106"/>
        <end position="360"/>
    </location>
</feature>
<dbReference type="Proteomes" id="UP001642484">
    <property type="component" value="Unassembled WGS sequence"/>
</dbReference>
<accession>A0ABP0IXG2</accession>
<comment type="caution">
    <text evidence="2">The sequence shown here is derived from an EMBL/GenBank/DDBJ whole genome shotgun (WGS) entry which is preliminary data.</text>
</comment>
<evidence type="ECO:0000259" key="1">
    <source>
        <dbReference type="Pfam" id="PF02263"/>
    </source>
</evidence>
<dbReference type="PANTHER" id="PTHR10751">
    <property type="entry name" value="GUANYLATE BINDING PROTEIN"/>
    <property type="match status" value="1"/>
</dbReference>
<dbReference type="SUPFAM" id="SSF52540">
    <property type="entry name" value="P-loop containing nucleoside triphosphate hydrolases"/>
    <property type="match status" value="1"/>
</dbReference>
<dbReference type="EMBL" id="CAXAMN010003895">
    <property type="protein sequence ID" value="CAK9006798.1"/>
    <property type="molecule type" value="Genomic_DNA"/>
</dbReference>
<keyword evidence="3" id="KW-1185">Reference proteome</keyword>
<name>A0ABP0IXG2_9DINO</name>
<dbReference type="Gene3D" id="3.40.50.300">
    <property type="entry name" value="P-loop containing nucleotide triphosphate hydrolases"/>
    <property type="match status" value="1"/>
</dbReference>
<gene>
    <name evidence="2" type="ORF">CCMP2556_LOCUS8577</name>
</gene>
<organism evidence="2 3">
    <name type="scientific">Durusdinium trenchii</name>
    <dbReference type="NCBI Taxonomy" id="1381693"/>
    <lineage>
        <taxon>Eukaryota</taxon>
        <taxon>Sar</taxon>
        <taxon>Alveolata</taxon>
        <taxon>Dinophyceae</taxon>
        <taxon>Suessiales</taxon>
        <taxon>Symbiodiniaceae</taxon>
        <taxon>Durusdinium</taxon>
    </lineage>
</organism>
<protein>
    <recommendedName>
        <fullName evidence="1">Guanylate-binding protein N-terminal domain-containing protein</fullName>
    </recommendedName>
</protein>
<dbReference type="Pfam" id="PF02263">
    <property type="entry name" value="GBP"/>
    <property type="match status" value="1"/>
</dbReference>
<evidence type="ECO:0000313" key="3">
    <source>
        <dbReference type="Proteomes" id="UP001642484"/>
    </source>
</evidence>
<reference evidence="2 3" key="1">
    <citation type="submission" date="2024-02" db="EMBL/GenBank/DDBJ databases">
        <authorList>
            <person name="Chen Y."/>
            <person name="Shah S."/>
            <person name="Dougan E. K."/>
            <person name="Thang M."/>
            <person name="Chan C."/>
        </authorList>
    </citation>
    <scope>NUCLEOTIDE SEQUENCE [LARGE SCALE GENOMIC DNA]</scope>
</reference>
<evidence type="ECO:0000313" key="2">
    <source>
        <dbReference type="EMBL" id="CAK9006798.1"/>
    </source>
</evidence>
<feature type="non-terminal residue" evidence="2">
    <location>
        <position position="991"/>
    </location>
</feature>
<proteinExistence type="predicted"/>
<dbReference type="InterPro" id="IPR015894">
    <property type="entry name" value="Guanylate-bd_N"/>
</dbReference>
<sequence>MTDIYAIIRQEHPGCILSKLPECEAASLAADPALPGEFLLVPPMSLPLALPTEFSVGPADERDLDFALMKEVLCEMLGDYACIKRESADGTVDHVFKHRKEECSRNKLVVVRSAVHHLNHVIQHRKVAFLSIVGKPREGKSTLLELMRRQLSGDDGLPLFRCSNSSEKACTAGLWVSTRGFLTKASEASPQYRPLLLMLDSEGLFADDGVHQDYFVRLFTIVGVLSSVMILNNKISNTVAEEFKTPLARLAVMYKGFFERNPWFKEHQPKVLYLARDWNQSQDLFEDSEAWQEVESRCSSEEGPLHDAMRFIKEAFGVVKFVTLPSPVAEIDKNDIVSKSLDGRFKKKLASIVERIVEPSLKPKSFTNSNGSNCYISGGEPLLELLCSTAEAVSTEIALDWPGALQRFREKATLARLDAQVASMAEEYMKASRGHPLVIEALARDSLEEAALKTLKTCAEQAGLVVSAERSSLKIRGPPSQLRTLVRESCPDSLKMVPLLEAFKEHLKKEQVTVRSGALEELAAFGYAASTVDDLMHAYFHKYFLDLNQTCEDLEELFVQRELAFVEKQVKCQMRAATSKEDVLHLAESWQESFRQGGSVRQKDAFQLATRMISEEATMIINRPTELVRQAATYTWLHKMGLTLDTQNPQYTSLEDALKDVEGDRLFAATIRPEDVFFLAQEQLRQPSEPALCRHADVKVLISEQAEHFQQATFKEKCRRYHSEVCRMLAPLGRDPASLWRICEEFFGMENPESNGEAFSELLQGALQVRSSGEELAAIEEVKVLTQGVGNSESCLGLVFREQLQFSIEHFCSSVVEAAFGELQVMLFADCKLQLQDKLKELGVDVLAVKPNHSWGTDKADKAWNIALRSAMALQTVLKHQATFKPFQKMGLQLPPIKWVSKFSNKALECWKDHVCRCSSEEDVIEYKDTFEQAVACLYERGNSFSAAGEEIEVRVRFSLVLFPVRFELSPALLQEICPRLQFHADSPMAL</sequence>